<dbReference type="EMBL" id="CAXITT010000326">
    <property type="protein sequence ID" value="CAL1539101.1"/>
    <property type="molecule type" value="Genomic_DNA"/>
</dbReference>
<reference evidence="2 3" key="1">
    <citation type="submission" date="2024-04" db="EMBL/GenBank/DDBJ databases">
        <authorList>
            <consortium name="Genoscope - CEA"/>
            <person name="William W."/>
        </authorList>
    </citation>
    <scope>NUCLEOTIDE SEQUENCE [LARGE SCALE GENOMIC DNA]</scope>
</reference>
<proteinExistence type="predicted"/>
<keyword evidence="3" id="KW-1185">Reference proteome</keyword>
<gene>
    <name evidence="2" type="ORF">GSLYS_00012922001</name>
</gene>
<dbReference type="Gene3D" id="2.40.10.10">
    <property type="entry name" value="Trypsin-like serine proteases"/>
    <property type="match status" value="1"/>
</dbReference>
<evidence type="ECO:0000313" key="3">
    <source>
        <dbReference type="Proteomes" id="UP001497497"/>
    </source>
</evidence>
<feature type="region of interest" description="Disordered" evidence="1">
    <location>
        <begin position="74"/>
        <end position="97"/>
    </location>
</feature>
<comment type="caution">
    <text evidence="2">The sequence shown here is derived from an EMBL/GenBank/DDBJ whole genome shotgun (WGS) entry which is preliminary data.</text>
</comment>
<evidence type="ECO:0000256" key="1">
    <source>
        <dbReference type="SAM" id="MobiDB-lite"/>
    </source>
</evidence>
<feature type="non-terminal residue" evidence="2">
    <location>
        <position position="1"/>
    </location>
</feature>
<feature type="non-terminal residue" evidence="2">
    <location>
        <position position="324"/>
    </location>
</feature>
<name>A0AAV2HZE2_LYMST</name>
<protein>
    <submittedName>
        <fullName evidence="2">Uncharacterized protein</fullName>
    </submittedName>
</protein>
<dbReference type="InterPro" id="IPR043504">
    <property type="entry name" value="Peptidase_S1_PA_chymotrypsin"/>
</dbReference>
<dbReference type="InterPro" id="IPR009003">
    <property type="entry name" value="Peptidase_S1_PA"/>
</dbReference>
<dbReference type="Proteomes" id="UP001497497">
    <property type="component" value="Unassembled WGS sequence"/>
</dbReference>
<dbReference type="AlphaFoldDB" id="A0AAV2HZE2"/>
<evidence type="ECO:0000313" key="2">
    <source>
        <dbReference type="EMBL" id="CAL1539101.1"/>
    </source>
</evidence>
<sequence>CQKNPGHSQFIPIKHFSELHIPDIYQQIHRTVNAEKFKVKDDLIPFKEFRNLLYHFVMVMASLTVNVQISFTSLDRPDTVPNDPTTPYSGNELRGQRKTRTASGFIFSSSLVDEGQSKACPECPSSPGRVHAVFFMQTATHNLFDAEELKHSKCLLDYDEESDRSKLKSIEPVEIVMKDIENDVCIVKCVTDDETLCKVLRERLKSYHRLRETIYQILKAKKVVYVRDYVTSFWSIVDLVFVVGHPHGKPKMVSVGHRIKRLGQGSVSSKSSYLYDTCTCPGSSGGPVYIIGAPNEFIQHSHSGALDEGNFCGDGVWEQKVQGG</sequence>
<accession>A0AAV2HZE2</accession>
<dbReference type="SUPFAM" id="SSF50494">
    <property type="entry name" value="Trypsin-like serine proteases"/>
    <property type="match status" value="1"/>
</dbReference>
<organism evidence="2 3">
    <name type="scientific">Lymnaea stagnalis</name>
    <name type="common">Great pond snail</name>
    <name type="synonym">Helix stagnalis</name>
    <dbReference type="NCBI Taxonomy" id="6523"/>
    <lineage>
        <taxon>Eukaryota</taxon>
        <taxon>Metazoa</taxon>
        <taxon>Spiralia</taxon>
        <taxon>Lophotrochozoa</taxon>
        <taxon>Mollusca</taxon>
        <taxon>Gastropoda</taxon>
        <taxon>Heterobranchia</taxon>
        <taxon>Euthyneura</taxon>
        <taxon>Panpulmonata</taxon>
        <taxon>Hygrophila</taxon>
        <taxon>Lymnaeoidea</taxon>
        <taxon>Lymnaeidae</taxon>
        <taxon>Lymnaea</taxon>
    </lineage>
</organism>